<evidence type="ECO:0000259" key="4">
    <source>
        <dbReference type="Pfam" id="PF13490"/>
    </source>
</evidence>
<dbReference type="Proteomes" id="UP001183615">
    <property type="component" value="Unassembled WGS sequence"/>
</dbReference>
<gene>
    <name evidence="5" type="ORF">RM779_04550</name>
</gene>
<dbReference type="SUPFAM" id="SSF109854">
    <property type="entry name" value="DinB/YfiT-like putative metalloenzymes"/>
    <property type="match status" value="1"/>
</dbReference>
<dbReference type="EMBL" id="JAVREV010000002">
    <property type="protein sequence ID" value="MDT0441869.1"/>
    <property type="molecule type" value="Genomic_DNA"/>
</dbReference>
<evidence type="ECO:0000256" key="3">
    <source>
        <dbReference type="SAM" id="MobiDB-lite"/>
    </source>
</evidence>
<feature type="region of interest" description="Disordered" evidence="3">
    <location>
        <begin position="152"/>
        <end position="178"/>
    </location>
</feature>
<dbReference type="RefSeq" id="WP_311616031.1">
    <property type="nucleotide sequence ID" value="NZ_JAVREV010000002.1"/>
</dbReference>
<protein>
    <submittedName>
        <fullName evidence="5">Zf-HC2 domain-containing protein</fullName>
    </submittedName>
</protein>
<feature type="compositionally biased region" description="Basic and acidic residues" evidence="3">
    <location>
        <begin position="164"/>
        <end position="176"/>
    </location>
</feature>
<dbReference type="InterPro" id="IPR027383">
    <property type="entry name" value="Znf_put"/>
</dbReference>
<sequence>MSAPLDDRDHQDLMSLLGAWALAACTPKEAERVEAHLGECGRCAEEALGLRDAATLLEPQRSLDLDPGLRTAVLADCLARRPARQPLPSWAAPFDAEAARLDALLNDMAEDEWRTPVSLRWFADDQWSWRRTTVAGVVDHLLAGDGPLARAVGLRDPAGGPPGRRPDAGDGARGERCPAWQPWRDRTRSLVRKAGELGGRTGERTLPRAAFGDPGRFPGDGDRVPLSDAYLDRAFACWVHAGDIAEAVEYPYAPPHGPHLRLLVDLNARRLPGSIAGRRRAGLAVSPARLTTAGTPGRTLHLEVEGAGGGHWYIPLDSPVAGVSRTQARDAVAHVALDDVVFCQLAAGRTSPEDAASGVEGDPAVIRDVLSAAAALSRP</sequence>
<dbReference type="InterPro" id="IPR034660">
    <property type="entry name" value="DinB/YfiT-like"/>
</dbReference>
<dbReference type="Gene3D" id="1.10.10.1320">
    <property type="entry name" value="Anti-sigma factor, zinc-finger domain"/>
    <property type="match status" value="1"/>
</dbReference>
<accession>A0ABU2S251</accession>
<name>A0ABU2S251_9ACTN</name>
<dbReference type="InterPro" id="IPR041916">
    <property type="entry name" value="Anti_sigma_zinc_sf"/>
</dbReference>
<evidence type="ECO:0000313" key="6">
    <source>
        <dbReference type="Proteomes" id="UP001183615"/>
    </source>
</evidence>
<keyword evidence="2" id="KW-0804">Transcription</keyword>
<reference evidence="6" key="1">
    <citation type="submission" date="2023-07" db="EMBL/GenBank/DDBJ databases">
        <title>30 novel species of actinomycetes from the DSMZ collection.</title>
        <authorList>
            <person name="Nouioui I."/>
        </authorList>
    </citation>
    <scope>NUCLEOTIDE SEQUENCE [LARGE SCALE GENOMIC DNA]</scope>
    <source>
        <strain evidence="6">DSM 41886</strain>
    </source>
</reference>
<keyword evidence="1" id="KW-0805">Transcription regulation</keyword>
<comment type="caution">
    <text evidence="5">The sequence shown here is derived from an EMBL/GenBank/DDBJ whole genome shotgun (WGS) entry which is preliminary data.</text>
</comment>
<feature type="region of interest" description="Disordered" evidence="3">
    <location>
        <begin position="196"/>
        <end position="218"/>
    </location>
</feature>
<proteinExistence type="predicted"/>
<keyword evidence="6" id="KW-1185">Reference proteome</keyword>
<feature type="domain" description="Putative zinc-finger" evidence="4">
    <location>
        <begin position="12"/>
        <end position="44"/>
    </location>
</feature>
<organism evidence="5 6">
    <name type="scientific">Streptomyces johnsoniae</name>
    <dbReference type="NCBI Taxonomy" id="3075532"/>
    <lineage>
        <taxon>Bacteria</taxon>
        <taxon>Bacillati</taxon>
        <taxon>Actinomycetota</taxon>
        <taxon>Actinomycetes</taxon>
        <taxon>Kitasatosporales</taxon>
        <taxon>Streptomycetaceae</taxon>
        <taxon>Streptomyces</taxon>
    </lineage>
</organism>
<dbReference type="Pfam" id="PF13490">
    <property type="entry name" value="zf-HC2"/>
    <property type="match status" value="1"/>
</dbReference>
<evidence type="ECO:0000256" key="2">
    <source>
        <dbReference type="ARBA" id="ARBA00023163"/>
    </source>
</evidence>
<evidence type="ECO:0000313" key="5">
    <source>
        <dbReference type="EMBL" id="MDT0441869.1"/>
    </source>
</evidence>
<evidence type="ECO:0000256" key="1">
    <source>
        <dbReference type="ARBA" id="ARBA00023015"/>
    </source>
</evidence>